<name>A0A165PCT2_9AGAM</name>
<dbReference type="InParanoid" id="A0A165PCT2"/>
<protein>
    <submittedName>
        <fullName evidence="1">Uncharacterized protein</fullName>
    </submittedName>
</protein>
<evidence type="ECO:0000313" key="1">
    <source>
        <dbReference type="EMBL" id="KZT20847.1"/>
    </source>
</evidence>
<reference evidence="1 2" key="1">
    <citation type="journal article" date="2016" name="Mol. Biol. Evol.">
        <title>Comparative Genomics of Early-Diverging Mushroom-Forming Fungi Provides Insights into the Origins of Lignocellulose Decay Capabilities.</title>
        <authorList>
            <person name="Nagy L.G."/>
            <person name="Riley R."/>
            <person name="Tritt A."/>
            <person name="Adam C."/>
            <person name="Daum C."/>
            <person name="Floudas D."/>
            <person name="Sun H."/>
            <person name="Yadav J.S."/>
            <person name="Pangilinan J."/>
            <person name="Larsson K.H."/>
            <person name="Matsuura K."/>
            <person name="Barry K."/>
            <person name="Labutti K."/>
            <person name="Kuo R."/>
            <person name="Ohm R.A."/>
            <person name="Bhattacharya S.S."/>
            <person name="Shirouzu T."/>
            <person name="Yoshinaga Y."/>
            <person name="Martin F.M."/>
            <person name="Grigoriev I.V."/>
            <person name="Hibbett D.S."/>
        </authorList>
    </citation>
    <scope>NUCLEOTIDE SEQUENCE [LARGE SCALE GENOMIC DNA]</scope>
    <source>
        <strain evidence="1 2">HHB14362 ss-1</strain>
    </source>
</reference>
<keyword evidence="2" id="KW-1185">Reference proteome</keyword>
<organism evidence="1 2">
    <name type="scientific">Neolentinus lepideus HHB14362 ss-1</name>
    <dbReference type="NCBI Taxonomy" id="1314782"/>
    <lineage>
        <taxon>Eukaryota</taxon>
        <taxon>Fungi</taxon>
        <taxon>Dikarya</taxon>
        <taxon>Basidiomycota</taxon>
        <taxon>Agaricomycotina</taxon>
        <taxon>Agaricomycetes</taxon>
        <taxon>Gloeophyllales</taxon>
        <taxon>Gloeophyllaceae</taxon>
        <taxon>Neolentinus</taxon>
    </lineage>
</organism>
<gene>
    <name evidence="1" type="ORF">NEOLEDRAFT_1182179</name>
</gene>
<dbReference type="Proteomes" id="UP000076761">
    <property type="component" value="Unassembled WGS sequence"/>
</dbReference>
<dbReference type="AlphaFoldDB" id="A0A165PCT2"/>
<evidence type="ECO:0000313" key="2">
    <source>
        <dbReference type="Proteomes" id="UP000076761"/>
    </source>
</evidence>
<accession>A0A165PCT2</accession>
<dbReference type="OrthoDB" id="3264031at2759"/>
<proteinExistence type="predicted"/>
<sequence>MSPNTVPKSKGRPRRVKMVRRLIKAGFVVSYDEGLQWANRIRASRGESPLELGQRDYCTVVITLDDRVMDLGGVECNWFGPQDNTGFFHQFMAVTRCEEGLVPVVNGKRRLTPEQEQQGPDEEVAKKMLKDEGVQWEYFYAYSAPFPKGYQPLPVYPIQSQIAS</sequence>
<dbReference type="EMBL" id="KV425614">
    <property type="protein sequence ID" value="KZT20847.1"/>
    <property type="molecule type" value="Genomic_DNA"/>
</dbReference>